<evidence type="ECO:0000256" key="1">
    <source>
        <dbReference type="SAM" id="Phobius"/>
    </source>
</evidence>
<sequence length="166" mass="18281">MSYLQLSAFFIRLSGISFLIFFYLEHGSFFLLLVRTSLNDFASLPTLGLAIVLSGLSLIIGILFLIFPCKCANLLIPGKVSDEKESPSIALRKLFVIALLMTGISFAAIGLLDLISSIVALSLRGVPYLWRDANMALASSLFICLLKIGFGLFLIGGKKQILRFRW</sequence>
<keyword evidence="1" id="KW-0812">Transmembrane</keyword>
<evidence type="ECO:0000313" key="3">
    <source>
        <dbReference type="Proteomes" id="UP000199236"/>
    </source>
</evidence>
<dbReference type="RefSeq" id="WP_090072065.1">
    <property type="nucleotide sequence ID" value="NZ_FOVR01000004.1"/>
</dbReference>
<dbReference type="STRING" id="655353.SAMN04488056_104392"/>
<feature type="transmembrane region" description="Helical" evidence="1">
    <location>
        <begin position="44"/>
        <end position="67"/>
    </location>
</feature>
<proteinExistence type="predicted"/>
<name>A0A1I5G7B9_9HYPH</name>
<keyword evidence="1" id="KW-0472">Membrane</keyword>
<keyword evidence="1" id="KW-1133">Transmembrane helix</keyword>
<keyword evidence="3" id="KW-1185">Reference proteome</keyword>
<protein>
    <submittedName>
        <fullName evidence="2">Uncharacterized protein</fullName>
    </submittedName>
</protein>
<dbReference type="AlphaFoldDB" id="A0A1I5G7B9"/>
<reference evidence="2 3" key="1">
    <citation type="submission" date="2016-10" db="EMBL/GenBank/DDBJ databases">
        <authorList>
            <person name="de Groot N.N."/>
        </authorList>
    </citation>
    <scope>NUCLEOTIDE SEQUENCE [LARGE SCALE GENOMIC DNA]</scope>
    <source>
        <strain evidence="2 3">CGMCC 1.9157</strain>
    </source>
</reference>
<dbReference type="EMBL" id="FOVR01000004">
    <property type="protein sequence ID" value="SFO31965.1"/>
    <property type="molecule type" value="Genomic_DNA"/>
</dbReference>
<feature type="transmembrane region" description="Helical" evidence="1">
    <location>
        <begin position="94"/>
        <end position="123"/>
    </location>
</feature>
<dbReference type="Proteomes" id="UP000199236">
    <property type="component" value="Unassembled WGS sequence"/>
</dbReference>
<gene>
    <name evidence="2" type="ORF">SAMN04488056_104392</name>
</gene>
<feature type="transmembrane region" description="Helical" evidence="1">
    <location>
        <begin position="135"/>
        <end position="155"/>
    </location>
</feature>
<accession>A0A1I5G7B9</accession>
<organism evidence="2 3">
    <name type="scientific">Cohaesibacter marisflavi</name>
    <dbReference type="NCBI Taxonomy" id="655353"/>
    <lineage>
        <taxon>Bacteria</taxon>
        <taxon>Pseudomonadati</taxon>
        <taxon>Pseudomonadota</taxon>
        <taxon>Alphaproteobacteria</taxon>
        <taxon>Hyphomicrobiales</taxon>
        <taxon>Cohaesibacteraceae</taxon>
    </lineage>
</organism>
<feature type="transmembrane region" description="Helical" evidence="1">
    <location>
        <begin position="7"/>
        <end position="24"/>
    </location>
</feature>
<evidence type="ECO:0000313" key="2">
    <source>
        <dbReference type="EMBL" id="SFO31965.1"/>
    </source>
</evidence>